<protein>
    <recommendedName>
        <fullName evidence="3">Glycosyl transferase family 1 domain-containing protein</fullName>
    </recommendedName>
</protein>
<reference evidence="1 2" key="1">
    <citation type="journal article" date="2016" name="Nat. Commun.">
        <title>Thousands of microbial genomes shed light on interconnected biogeochemical processes in an aquifer system.</title>
        <authorList>
            <person name="Anantharaman K."/>
            <person name="Brown C.T."/>
            <person name="Hug L.A."/>
            <person name="Sharon I."/>
            <person name="Castelle C.J."/>
            <person name="Probst A.J."/>
            <person name="Thomas B.C."/>
            <person name="Singh A."/>
            <person name="Wilkins M.J."/>
            <person name="Karaoz U."/>
            <person name="Brodie E.L."/>
            <person name="Williams K.H."/>
            <person name="Hubbard S.S."/>
            <person name="Banfield J.F."/>
        </authorList>
    </citation>
    <scope>NUCLEOTIDE SEQUENCE [LARGE SCALE GENOMIC DNA]</scope>
</reference>
<name>A0A1F8GQV1_9BACT</name>
<evidence type="ECO:0000313" key="2">
    <source>
        <dbReference type="Proteomes" id="UP000178444"/>
    </source>
</evidence>
<evidence type="ECO:0008006" key="3">
    <source>
        <dbReference type="Google" id="ProtNLM"/>
    </source>
</evidence>
<organism evidence="1 2">
    <name type="scientific">Candidatus Yanofskybacteria bacterium RIFCSPLOWO2_01_FULL_49_17</name>
    <dbReference type="NCBI Taxonomy" id="1802700"/>
    <lineage>
        <taxon>Bacteria</taxon>
        <taxon>Candidatus Yanofskyibacteriota</taxon>
    </lineage>
</organism>
<sequence length="279" mass="32654">MLSFFAKHSFLANQRFPKSKDLTIVRLSSEIRAKQIAEYIGGKYNPKDGYENNTCVYIKPGNVDRIRDTDYVDFSDGLYTGLLEKLKQRPQIKVLAHSTHLYKYLKDRLPNEIIYLPQQHLNWERAKRDRKEVTTGGYIGSSSSISIKLNTEVKEALEKIGMDYVMCYNWRSREDAINFYKGIDFLVVYGYGNSDKNNPCAQPTKMINAASFGIPSFASWQVGYEEFEDYYMRFKTMDDLVEEVQKLKDNIYYDKYAEKIIKKAEEYHISKIAELYKKL</sequence>
<evidence type="ECO:0000313" key="1">
    <source>
        <dbReference type="EMBL" id="OGN27774.1"/>
    </source>
</evidence>
<proteinExistence type="predicted"/>
<dbReference type="EMBL" id="MGKO01000007">
    <property type="protein sequence ID" value="OGN27774.1"/>
    <property type="molecule type" value="Genomic_DNA"/>
</dbReference>
<dbReference type="Proteomes" id="UP000178444">
    <property type="component" value="Unassembled WGS sequence"/>
</dbReference>
<accession>A0A1F8GQV1</accession>
<dbReference type="AlphaFoldDB" id="A0A1F8GQV1"/>
<comment type="caution">
    <text evidence="1">The sequence shown here is derived from an EMBL/GenBank/DDBJ whole genome shotgun (WGS) entry which is preliminary data.</text>
</comment>
<gene>
    <name evidence="1" type="ORF">A2941_02780</name>
</gene>